<reference evidence="1" key="1">
    <citation type="submission" date="2022-05" db="EMBL/GenBank/DDBJ databases">
        <title>An RpoN-dependent PEP-CTERM gene is involved in floc formation of an Aquincola tertiaricarbonis strain.</title>
        <authorList>
            <person name="Qiu D."/>
            <person name="Xia M."/>
        </authorList>
    </citation>
    <scope>NUCLEOTIDE SEQUENCE</scope>
    <source>
        <strain evidence="1">RN12</strain>
    </source>
</reference>
<evidence type="ECO:0000313" key="1">
    <source>
        <dbReference type="EMBL" id="URI08217.1"/>
    </source>
</evidence>
<dbReference type="RefSeq" id="WP_250196438.1">
    <property type="nucleotide sequence ID" value="NZ_CP097635.1"/>
</dbReference>
<protein>
    <submittedName>
        <fullName evidence="1">DUF1415 domain-containing protein</fullName>
    </submittedName>
</protein>
<name>A0ABY4S8K4_AQUTE</name>
<dbReference type="Proteomes" id="UP001056201">
    <property type="component" value="Chromosome 1"/>
</dbReference>
<evidence type="ECO:0000313" key="2">
    <source>
        <dbReference type="Proteomes" id="UP001056201"/>
    </source>
</evidence>
<dbReference type="InterPro" id="IPR009858">
    <property type="entry name" value="DUF1415"/>
</dbReference>
<sequence>MAALQAGGAVTPAQAITETRAWLEHAVIGLNLCPFAKAVHVRGQVRYAVCESADPEVLLQQLADELQQLAATDAAEVDTCLLIHPAALTDFDDYNQFLDAAEALVEELGLDGVLQVASFHPQYRFEGTEPGEIENATNQSPFPMLHLLREESIDRAVEAFPEPEAIYEANQRSLAALGHEGWEALRERWQADARMAIAAAPPGRD</sequence>
<proteinExistence type="predicted"/>
<accession>A0ABY4S8K4</accession>
<keyword evidence="2" id="KW-1185">Reference proteome</keyword>
<organism evidence="1 2">
    <name type="scientific">Aquincola tertiaricarbonis</name>
    <dbReference type="NCBI Taxonomy" id="391953"/>
    <lineage>
        <taxon>Bacteria</taxon>
        <taxon>Pseudomonadati</taxon>
        <taxon>Pseudomonadota</taxon>
        <taxon>Betaproteobacteria</taxon>
        <taxon>Burkholderiales</taxon>
        <taxon>Sphaerotilaceae</taxon>
        <taxon>Aquincola</taxon>
    </lineage>
</organism>
<dbReference type="EMBL" id="CP097635">
    <property type="protein sequence ID" value="URI08217.1"/>
    <property type="molecule type" value="Genomic_DNA"/>
</dbReference>
<dbReference type="Pfam" id="PF07209">
    <property type="entry name" value="DUF1415"/>
    <property type="match status" value="1"/>
</dbReference>
<gene>
    <name evidence="1" type="ORF">MW290_06480</name>
</gene>